<sequence>MDGPALPSSPESAKVSLDGTLGAAFLGHFVTTLLFGITSLQAFMYYRRNKTDGTKLKFSVLIIWILDSVHAGLITGAIYWYCITNFTNLLAVQRPIWPIPTMIIISNVSNSIVRYIFGYRLWKLSNHNRIFPAVIAFLSIFIFVDAAYFAVKLYSIPSYSDIIHFSWSLYLGLSVEATVDLIVAATQCLLLRRLETGIQRTDSVIRILITYSINTGLLTSFCAIGALVSYAAAPTKFIYFAFYFALSKLYVNSLLATLNARGSLLGNARRNARRRGAESKVVFRTMPTLSTDPSSSGSYDPSSPSHMEAGENIEFTTIISTGSELPGDEIRSILKDDKPNELVA</sequence>
<feature type="transmembrane region" description="Helical" evidence="2">
    <location>
        <begin position="20"/>
        <end position="46"/>
    </location>
</feature>
<evidence type="ECO:0000313" key="5">
    <source>
        <dbReference type="Proteomes" id="UP000193067"/>
    </source>
</evidence>
<keyword evidence="2" id="KW-0812">Transmembrane</keyword>
<dbReference type="EMBL" id="KZ084106">
    <property type="protein sequence ID" value="OSD02261.1"/>
    <property type="molecule type" value="Genomic_DNA"/>
</dbReference>
<evidence type="ECO:0000256" key="1">
    <source>
        <dbReference type="SAM" id="MobiDB-lite"/>
    </source>
</evidence>
<feature type="region of interest" description="Disordered" evidence="1">
    <location>
        <begin position="287"/>
        <end position="308"/>
    </location>
</feature>
<evidence type="ECO:0000313" key="4">
    <source>
        <dbReference type="EMBL" id="OSD02261.1"/>
    </source>
</evidence>
<feature type="transmembrane region" description="Helical" evidence="2">
    <location>
        <begin position="96"/>
        <end position="117"/>
    </location>
</feature>
<feature type="transmembrane region" description="Helical" evidence="2">
    <location>
        <begin position="237"/>
        <end position="260"/>
    </location>
</feature>
<accession>A0A1Y2IPW2</accession>
<organism evidence="4 5">
    <name type="scientific">Trametes coccinea (strain BRFM310)</name>
    <name type="common">Pycnoporus coccineus</name>
    <dbReference type="NCBI Taxonomy" id="1353009"/>
    <lineage>
        <taxon>Eukaryota</taxon>
        <taxon>Fungi</taxon>
        <taxon>Dikarya</taxon>
        <taxon>Basidiomycota</taxon>
        <taxon>Agaricomycotina</taxon>
        <taxon>Agaricomycetes</taxon>
        <taxon>Polyporales</taxon>
        <taxon>Polyporaceae</taxon>
        <taxon>Trametes</taxon>
    </lineage>
</organism>
<gene>
    <name evidence="4" type="ORF">PYCCODRAFT_1435582</name>
</gene>
<dbReference type="Proteomes" id="UP000193067">
    <property type="component" value="Unassembled WGS sequence"/>
</dbReference>
<dbReference type="AlphaFoldDB" id="A0A1Y2IPW2"/>
<feature type="compositionally biased region" description="Low complexity" evidence="1">
    <location>
        <begin position="287"/>
        <end position="305"/>
    </location>
</feature>
<reference evidence="4 5" key="1">
    <citation type="journal article" date="2015" name="Biotechnol. Biofuels">
        <title>Enhanced degradation of softwood versus hardwood by the white-rot fungus Pycnoporus coccineus.</title>
        <authorList>
            <person name="Couturier M."/>
            <person name="Navarro D."/>
            <person name="Chevret D."/>
            <person name="Henrissat B."/>
            <person name="Piumi F."/>
            <person name="Ruiz-Duenas F.J."/>
            <person name="Martinez A.T."/>
            <person name="Grigoriev I.V."/>
            <person name="Riley R."/>
            <person name="Lipzen A."/>
            <person name="Berrin J.G."/>
            <person name="Master E.R."/>
            <person name="Rosso M.N."/>
        </authorList>
    </citation>
    <scope>NUCLEOTIDE SEQUENCE [LARGE SCALE GENOMIC DNA]</scope>
    <source>
        <strain evidence="4 5">BRFM310</strain>
    </source>
</reference>
<feature type="transmembrane region" description="Helical" evidence="2">
    <location>
        <begin position="203"/>
        <end position="231"/>
    </location>
</feature>
<keyword evidence="2" id="KW-1133">Transmembrane helix</keyword>
<dbReference type="Pfam" id="PF20152">
    <property type="entry name" value="DUF6534"/>
    <property type="match status" value="1"/>
</dbReference>
<protein>
    <recommendedName>
        <fullName evidence="3">DUF6534 domain-containing protein</fullName>
    </recommendedName>
</protein>
<dbReference type="OrthoDB" id="2745105at2759"/>
<name>A0A1Y2IPW2_TRAC3</name>
<evidence type="ECO:0000259" key="3">
    <source>
        <dbReference type="Pfam" id="PF20152"/>
    </source>
</evidence>
<feature type="transmembrane region" description="Helical" evidence="2">
    <location>
        <begin position="58"/>
        <end position="81"/>
    </location>
</feature>
<dbReference type="STRING" id="1353009.A0A1Y2IPW2"/>
<proteinExistence type="predicted"/>
<keyword evidence="2" id="KW-0472">Membrane</keyword>
<dbReference type="InterPro" id="IPR045339">
    <property type="entry name" value="DUF6534"/>
</dbReference>
<keyword evidence="5" id="KW-1185">Reference proteome</keyword>
<feature type="transmembrane region" description="Helical" evidence="2">
    <location>
        <begin position="129"/>
        <end position="149"/>
    </location>
</feature>
<dbReference type="PANTHER" id="PTHR40465:SF1">
    <property type="entry name" value="DUF6534 DOMAIN-CONTAINING PROTEIN"/>
    <property type="match status" value="1"/>
</dbReference>
<feature type="domain" description="DUF6534" evidence="3">
    <location>
        <begin position="177"/>
        <end position="262"/>
    </location>
</feature>
<feature type="transmembrane region" description="Helical" evidence="2">
    <location>
        <begin position="169"/>
        <end position="191"/>
    </location>
</feature>
<dbReference type="PANTHER" id="PTHR40465">
    <property type="entry name" value="CHROMOSOME 1, WHOLE GENOME SHOTGUN SEQUENCE"/>
    <property type="match status" value="1"/>
</dbReference>
<evidence type="ECO:0000256" key="2">
    <source>
        <dbReference type="SAM" id="Phobius"/>
    </source>
</evidence>